<protein>
    <submittedName>
        <fullName evidence="1">Uncharacterized protein</fullName>
    </submittedName>
</protein>
<organism evidence="1 2">
    <name type="scientific">Catharanthus roseus</name>
    <name type="common">Madagascar periwinkle</name>
    <name type="synonym">Vinca rosea</name>
    <dbReference type="NCBI Taxonomy" id="4058"/>
    <lineage>
        <taxon>Eukaryota</taxon>
        <taxon>Viridiplantae</taxon>
        <taxon>Streptophyta</taxon>
        <taxon>Embryophyta</taxon>
        <taxon>Tracheophyta</taxon>
        <taxon>Spermatophyta</taxon>
        <taxon>Magnoliopsida</taxon>
        <taxon>eudicotyledons</taxon>
        <taxon>Gunneridae</taxon>
        <taxon>Pentapetalae</taxon>
        <taxon>asterids</taxon>
        <taxon>lamiids</taxon>
        <taxon>Gentianales</taxon>
        <taxon>Apocynaceae</taxon>
        <taxon>Rauvolfioideae</taxon>
        <taxon>Vinceae</taxon>
        <taxon>Catharanthinae</taxon>
        <taxon>Catharanthus</taxon>
    </lineage>
</organism>
<sequence length="161" mass="17937">MVHKIETSALDVHRDEEAKVVFSGNRSELRYGLSLVTPEFQSEFNTYYDIFDCLKNEYGIKQKDVILYGLSVGSGPMLHLASPLHRLRAVFTPSQDDILEISTSLKLFAISIQNIDSITNYIICTKASSANLKGHIGFRIYGRSMTACRSLSSHSTTPSIS</sequence>
<keyword evidence="2" id="KW-1185">Reference proteome</keyword>
<reference evidence="2" key="1">
    <citation type="journal article" date="2023" name="Nat. Plants">
        <title>Single-cell RNA sequencing provides a high-resolution roadmap for understanding the multicellular compartmentation of specialized metabolism.</title>
        <authorList>
            <person name="Sun S."/>
            <person name="Shen X."/>
            <person name="Li Y."/>
            <person name="Li Y."/>
            <person name="Wang S."/>
            <person name="Li R."/>
            <person name="Zhang H."/>
            <person name="Shen G."/>
            <person name="Guo B."/>
            <person name="Wei J."/>
            <person name="Xu J."/>
            <person name="St-Pierre B."/>
            <person name="Chen S."/>
            <person name="Sun C."/>
        </authorList>
    </citation>
    <scope>NUCLEOTIDE SEQUENCE [LARGE SCALE GENOMIC DNA]</scope>
</reference>
<proteinExistence type="predicted"/>
<dbReference type="Proteomes" id="UP001060085">
    <property type="component" value="Linkage Group LG06"/>
</dbReference>
<accession>A0ACC0AE06</accession>
<evidence type="ECO:0000313" key="2">
    <source>
        <dbReference type="Proteomes" id="UP001060085"/>
    </source>
</evidence>
<dbReference type="EMBL" id="CM044706">
    <property type="protein sequence ID" value="KAI5659034.1"/>
    <property type="molecule type" value="Genomic_DNA"/>
</dbReference>
<comment type="caution">
    <text evidence="1">The sequence shown here is derived from an EMBL/GenBank/DDBJ whole genome shotgun (WGS) entry which is preliminary data.</text>
</comment>
<gene>
    <name evidence="1" type="ORF">M9H77_27827</name>
</gene>
<evidence type="ECO:0000313" key="1">
    <source>
        <dbReference type="EMBL" id="KAI5659034.1"/>
    </source>
</evidence>
<name>A0ACC0AE06_CATRO</name>